<dbReference type="InterPro" id="IPR013783">
    <property type="entry name" value="Ig-like_fold"/>
</dbReference>
<dbReference type="PROSITE" id="PS51257">
    <property type="entry name" value="PROKAR_LIPOPROTEIN"/>
    <property type="match status" value="1"/>
</dbReference>
<dbReference type="Gene3D" id="2.60.120.200">
    <property type="match status" value="2"/>
</dbReference>
<gene>
    <name evidence="1" type="ORF">SAMN05421766_102545</name>
</gene>
<evidence type="ECO:0000313" key="2">
    <source>
        <dbReference type="Proteomes" id="UP000185728"/>
    </source>
</evidence>
<reference evidence="1 2" key="1">
    <citation type="submission" date="2017-01" db="EMBL/GenBank/DDBJ databases">
        <authorList>
            <person name="Varghese N."/>
            <person name="Submissions S."/>
        </authorList>
    </citation>
    <scope>NUCLEOTIDE SEQUENCE [LARGE SCALE GENOMIC DNA]</scope>
    <source>
        <strain evidence="1 2">DSM 2061</strain>
    </source>
</reference>
<accession>A0ABY1KT15</accession>
<evidence type="ECO:0000313" key="1">
    <source>
        <dbReference type="EMBL" id="SIS52228.1"/>
    </source>
</evidence>
<dbReference type="Gene3D" id="2.60.40.10">
    <property type="entry name" value="Immunoglobulins"/>
    <property type="match status" value="1"/>
</dbReference>
<sequence>MKNIKNIVSCLMVATLFYSCDQGIDALTEVEPGTDASAPTITVTSPAEGAAVKVNEELATITVRFQAEDDIELGSVEVLLDGKRIGNYSTFKDYRKLIVDDLVYDQLEDGTHQLTVIAKDLDGKSTSEVINFTKEPAYISKYPGEILYMPFDGGYVDLLSFEEAEQVGSPAISEESLAGSGAYAGAEGAYLTLDPERFKNTELSAIFWVKLNAVPDRAGILAMSPPLDDAGGNVLTSGFRFFRENANGQQRYKLNVGEGDKNTWFDGGEAAEIDPASEEWVNLAFTISGSEAVVYIDGQIVSQGPLGGIDWSEVNVLSIMSGEPNFSGWNHKSDLSLMDELRIFDRAITQDEIKQIIQDDSGIVVSDYPPNFPGEMFYMPFDGSYKNLFTDIAADLVGTPGFSEDDVIAGDASYMGATDSYLTLPSNGLTTDAFSATLWYKVDASLGNGGILVMSPQDTEKEGFPEVQNLRTSGFRFFREGNATRQVFKLNVGTGESDVWLDGADAAAIDPTTAGWVHLAFSISESDAVLYINGELVAQNSVDGGIDWSGCDILSIGSGAPRFTEWGHLSNESLIDELRFFDKALSQEEIQEIMNHNL</sequence>
<dbReference type="Proteomes" id="UP000185728">
    <property type="component" value="Unassembled WGS sequence"/>
</dbReference>
<dbReference type="PANTHER" id="PTHR42535:SF2">
    <property type="entry name" value="CHROMOSOME UNDETERMINED SCAFFOLD_146, WHOLE GENOME SHOTGUN SEQUENCE"/>
    <property type="match status" value="1"/>
</dbReference>
<organism evidence="1 2">
    <name type="scientific">Zobellia uliginosa</name>
    <dbReference type="NCBI Taxonomy" id="143224"/>
    <lineage>
        <taxon>Bacteria</taxon>
        <taxon>Pseudomonadati</taxon>
        <taxon>Bacteroidota</taxon>
        <taxon>Flavobacteriia</taxon>
        <taxon>Flavobacteriales</taxon>
        <taxon>Flavobacteriaceae</taxon>
        <taxon>Zobellia</taxon>
    </lineage>
</organism>
<dbReference type="SUPFAM" id="SSF49899">
    <property type="entry name" value="Concanavalin A-like lectins/glucanases"/>
    <property type="match status" value="2"/>
</dbReference>
<comment type="caution">
    <text evidence="1">The sequence shown here is derived from an EMBL/GenBank/DDBJ whole genome shotgun (WGS) entry which is preliminary data.</text>
</comment>
<name>A0ABY1KT15_9FLAO</name>
<dbReference type="Pfam" id="PF17957">
    <property type="entry name" value="Big_7"/>
    <property type="match status" value="1"/>
</dbReference>
<dbReference type="InterPro" id="IPR013320">
    <property type="entry name" value="ConA-like_dom_sf"/>
</dbReference>
<keyword evidence="2" id="KW-1185">Reference proteome</keyword>
<dbReference type="PANTHER" id="PTHR42535">
    <property type="entry name" value="OOKINETE PROTEIN, PUTATIVE-RELATED"/>
    <property type="match status" value="1"/>
</dbReference>
<dbReference type="RefSeq" id="WP_076454269.1">
    <property type="nucleotide sequence ID" value="NZ_FTOB01000002.1"/>
</dbReference>
<proteinExistence type="predicted"/>
<dbReference type="Pfam" id="PF13385">
    <property type="entry name" value="Laminin_G_3"/>
    <property type="match status" value="2"/>
</dbReference>
<dbReference type="EMBL" id="FTOB01000002">
    <property type="protein sequence ID" value="SIS52228.1"/>
    <property type="molecule type" value="Genomic_DNA"/>
</dbReference>
<protein>
    <submittedName>
        <fullName evidence="1">Concanavalin A-like lectin/glucanases superfamily protein</fullName>
    </submittedName>
</protein>